<comment type="caution">
    <text evidence="6">The sequence shown here is derived from an EMBL/GenBank/DDBJ whole genome shotgun (WGS) entry which is preliminary data.</text>
</comment>
<feature type="compositionally biased region" description="Basic and acidic residues" evidence="3">
    <location>
        <begin position="1308"/>
        <end position="1318"/>
    </location>
</feature>
<keyword evidence="6" id="KW-0347">Helicase</keyword>
<organism evidence="6 7">
    <name type="scientific">Holothuria leucospilota</name>
    <name type="common">Black long sea cucumber</name>
    <name type="synonym">Mertensiothuria leucospilota</name>
    <dbReference type="NCBI Taxonomy" id="206669"/>
    <lineage>
        <taxon>Eukaryota</taxon>
        <taxon>Metazoa</taxon>
        <taxon>Echinodermata</taxon>
        <taxon>Eleutherozoa</taxon>
        <taxon>Echinozoa</taxon>
        <taxon>Holothuroidea</taxon>
        <taxon>Aspidochirotacea</taxon>
        <taxon>Aspidochirotida</taxon>
        <taxon>Holothuriidae</taxon>
        <taxon>Holothuria</taxon>
    </lineage>
</organism>
<evidence type="ECO:0000313" key="6">
    <source>
        <dbReference type="EMBL" id="KAJ8025968.1"/>
    </source>
</evidence>
<dbReference type="CDD" id="cd18809">
    <property type="entry name" value="SF1_C_RecD"/>
    <property type="match status" value="1"/>
</dbReference>
<feature type="region of interest" description="Disordered" evidence="3">
    <location>
        <begin position="689"/>
        <end position="734"/>
    </location>
</feature>
<dbReference type="GO" id="GO:0003678">
    <property type="term" value="F:DNA helicase activity"/>
    <property type="evidence" value="ECO:0007669"/>
    <property type="project" value="UniProtKB-ARBA"/>
</dbReference>
<feature type="region of interest" description="Disordered" evidence="3">
    <location>
        <begin position="1085"/>
        <end position="1119"/>
    </location>
</feature>
<feature type="compositionally biased region" description="Polar residues" evidence="3">
    <location>
        <begin position="1279"/>
        <end position="1289"/>
    </location>
</feature>
<keyword evidence="6" id="KW-0378">Hydrolase</keyword>
<gene>
    <name evidence="6" type="ORF">HOLleu_33681</name>
</gene>
<reference evidence="6" key="1">
    <citation type="submission" date="2021-10" db="EMBL/GenBank/DDBJ databases">
        <title>Tropical sea cucumber genome reveals ecological adaptation and Cuvierian tubules defense mechanism.</title>
        <authorList>
            <person name="Chen T."/>
        </authorList>
    </citation>
    <scope>NUCLEOTIDE SEQUENCE</scope>
    <source>
        <strain evidence="6">Nanhai2018</strain>
        <tissue evidence="6">Muscle</tissue>
    </source>
</reference>
<dbReference type="Pfam" id="PF25894">
    <property type="entry name" value="WHD_HELB"/>
    <property type="match status" value="1"/>
</dbReference>
<feature type="region of interest" description="Disordered" evidence="3">
    <location>
        <begin position="824"/>
        <end position="859"/>
    </location>
</feature>
<accession>A0A9Q1BHC8</accession>
<dbReference type="InterPro" id="IPR027785">
    <property type="entry name" value="UvrD-like_helicase_C"/>
</dbReference>
<dbReference type="GO" id="GO:0005524">
    <property type="term" value="F:ATP binding"/>
    <property type="evidence" value="ECO:0007669"/>
    <property type="project" value="UniProtKB-KW"/>
</dbReference>
<dbReference type="EMBL" id="JAIZAY010000017">
    <property type="protein sequence ID" value="KAJ8025968.1"/>
    <property type="molecule type" value="Genomic_DNA"/>
</dbReference>
<feature type="compositionally biased region" description="Basic and acidic residues" evidence="3">
    <location>
        <begin position="1383"/>
        <end position="1394"/>
    </location>
</feature>
<protein>
    <submittedName>
        <fullName evidence="6">DNA helicase B</fullName>
    </submittedName>
</protein>
<proteinExistence type="predicted"/>
<dbReference type="Pfam" id="PF13538">
    <property type="entry name" value="UvrD_C_2"/>
    <property type="match status" value="1"/>
</dbReference>
<dbReference type="CDD" id="cd17933">
    <property type="entry name" value="DEXSc_RecD-like"/>
    <property type="match status" value="1"/>
</dbReference>
<evidence type="ECO:0000259" key="5">
    <source>
        <dbReference type="Pfam" id="PF25894"/>
    </source>
</evidence>
<keyword evidence="2" id="KW-0067">ATP-binding</keyword>
<dbReference type="Gene3D" id="2.30.30.940">
    <property type="match status" value="2"/>
</dbReference>
<dbReference type="InterPro" id="IPR050534">
    <property type="entry name" value="Coronavir_polyprotein_1ab"/>
</dbReference>
<dbReference type="Proteomes" id="UP001152320">
    <property type="component" value="Chromosome 17"/>
</dbReference>
<feature type="compositionally biased region" description="Basic and acidic residues" evidence="3">
    <location>
        <begin position="697"/>
        <end position="714"/>
    </location>
</feature>
<feature type="compositionally biased region" description="Basic and acidic residues" evidence="3">
    <location>
        <begin position="137"/>
        <end position="148"/>
    </location>
</feature>
<feature type="region of interest" description="Disordered" evidence="3">
    <location>
        <begin position="1244"/>
        <end position="1394"/>
    </location>
</feature>
<dbReference type="PANTHER" id="PTHR43788:SF6">
    <property type="entry name" value="DNA HELICASE B"/>
    <property type="match status" value="1"/>
</dbReference>
<dbReference type="SUPFAM" id="SSF52540">
    <property type="entry name" value="P-loop containing nucleoside triphosphate hydrolases"/>
    <property type="match status" value="1"/>
</dbReference>
<evidence type="ECO:0000256" key="3">
    <source>
        <dbReference type="SAM" id="MobiDB-lite"/>
    </source>
</evidence>
<sequence length="1441" mass="162582">MEVDVNKKTKNVQHTPRYRLKPEWSKEDVIEYLIQCGIVENEAWSLIHKLFGKMVFSVNDILEFTELDEKIQEGGAKFSSEERGLYELMLSHLSGSPFTALVRRAACFPHLFWTLQAILPKKAYGILAHNLMLPGTRKRDSSKGDNKRTSRGPDFQGLNEALEENPWEFAFSRVLYKKYNLSGCEAKLTDLEKSGVFDRLDDVKKDSIIVYDKLKNYCWRYGHTYMKCPGKKKFSNLAQHHCKDRSQTQMFLCSDRIRAAKCEPRSVHSFMPRLFLWKYWKAEKDIALYLRKILAHGCDGSENDTETGLYLPPLENDEWEELDENQRMAVNYIRTKPLTVLSGMGGCGKTTVVSKLVTSYCEFDRVEGSMKPKEAFSEAGDHCILLTAPTGKAASLLGKKCGLPACTIHSVIYSHMAWKTSRYDQEDSQKMSTSHEKKGWKFAGTKMLVVDECSMVAVTTFERLLKILLDETSLCKLVLIGDIRQLPSIEPGNFFEDIFQVASQYSLGVDLKTNHRVDAGGKSIVKNAKRISLKKMPKFDEETFALPEKSDSRFSFLEIFLEDGKSSEDALRSKARDATMERLDDLLDHDWRGIRDHTTSQIITFTRSVVANANQSCCKHYNDHYTHDNNKREFKVGDKICCRKNCKIANPFYKPKVGDASTGAGFSGGNHQNRKKNDDVLSAEDALSNILGGNQEKTGREDNDVLSSDREKENQVGTSPWQQGDKREDAEGADQAQVAEDITMPTEGQSRNIRLDGIEMGQVPEELVPMELTDENEIHRNERYFENADLDAEKSRALERDGISTSDAGVGDHTSLMCEDRMSEGTKANEGQANEGEENGVQKSVAQSAKVGERDGKEEDEQYYRICNGDTFIIKEMMDVWDDSRSKWKPAALLDDMESDQMWVDFSSFRRTGKAEHAWCRTIHTFQGSEVKTVVYLISSCKSESWKHVYTAVTRGKEEVVVIGPRKYLREALSTDYIRDTGLKGFFQKELDNWQRSKAMSAIEGSTAICNSLPENSNTEMEETISLEGTPGSVEANWDMLSSPEVSDRAETYLSEGNDVYAGEEDSANGRDNLPFVSYQGVSVAKESSQNNKKQDFPSSLESQQPSFLTGPRFTELRDNQPKQDLSVGELPDILLPTGTYPPNSEGFHIAEMVTSPSKLEVALNNQKEPSFSNSPLPAVIPSQKLHQGGIILREKPEQEDGNFGTLPSPHTMAVAGTNQPSQNLMGSSRQSVSCAAEFKKYTQEDSQYSLEEQRDHSPDYTLKCSTPEKNKNELEPETVTSPSKSKFSFKNRRESGILNSPSPPRMQSKEPLPERKRLPQSPEQEVRFVGTPSTPSKEVAQTVMYPPRVSPTCATQFKKRSPKSSQHPLGEDSPYCPPKYLTPEKDETDLGRESEEFESLSLMSPMDTGQEFRDWNRSGARKRLHNFPAFLQTPTKSPKK</sequence>
<feature type="compositionally biased region" description="Polar residues" evidence="3">
    <location>
        <begin position="1086"/>
        <end position="1108"/>
    </location>
</feature>
<dbReference type="Gene3D" id="3.40.50.300">
    <property type="entry name" value="P-loop containing nucleotide triphosphate hydrolases"/>
    <property type="match status" value="3"/>
</dbReference>
<dbReference type="Pfam" id="PF13604">
    <property type="entry name" value="AAA_30"/>
    <property type="match status" value="1"/>
</dbReference>
<keyword evidence="1" id="KW-0547">Nucleotide-binding</keyword>
<feature type="domain" description="DNA helicase B winged helix" evidence="5">
    <location>
        <begin position="158"/>
        <end position="248"/>
    </location>
</feature>
<dbReference type="PANTHER" id="PTHR43788">
    <property type="entry name" value="DNA2/NAM7 HELICASE FAMILY MEMBER"/>
    <property type="match status" value="1"/>
</dbReference>
<dbReference type="InterPro" id="IPR027417">
    <property type="entry name" value="P-loop_NTPase"/>
</dbReference>
<dbReference type="OrthoDB" id="416437at2759"/>
<name>A0A9Q1BHC8_HOLLE</name>
<dbReference type="InterPro" id="IPR058839">
    <property type="entry name" value="WHD_HELB"/>
</dbReference>
<feature type="region of interest" description="Disordered" evidence="3">
    <location>
        <begin position="137"/>
        <end position="157"/>
    </location>
</feature>
<keyword evidence="7" id="KW-1185">Reference proteome</keyword>
<feature type="domain" description="UvrD-like helicase C-terminal" evidence="4">
    <location>
        <begin position="917"/>
        <end position="963"/>
    </location>
</feature>
<evidence type="ECO:0000256" key="1">
    <source>
        <dbReference type="ARBA" id="ARBA00022741"/>
    </source>
</evidence>
<evidence type="ECO:0000259" key="4">
    <source>
        <dbReference type="Pfam" id="PF13538"/>
    </source>
</evidence>
<evidence type="ECO:0000313" key="7">
    <source>
        <dbReference type="Proteomes" id="UP001152320"/>
    </source>
</evidence>
<evidence type="ECO:0000256" key="2">
    <source>
        <dbReference type="ARBA" id="ARBA00022840"/>
    </source>
</evidence>